<accession>A0ABM9EDZ6</accession>
<dbReference type="EMBL" id="CAKXZS010000064">
    <property type="protein sequence ID" value="CAH2407474.1"/>
    <property type="molecule type" value="Genomic_DNA"/>
</dbReference>
<reference evidence="1" key="1">
    <citation type="submission" date="2022-03" db="EMBL/GenBank/DDBJ databases">
        <authorList>
            <person name="Brunel B."/>
        </authorList>
    </citation>
    <scope>NUCLEOTIDE SEQUENCE</scope>
    <source>
        <strain evidence="1">STM4922sample</strain>
    </source>
</reference>
<comment type="caution">
    <text evidence="1">The sequence shown here is derived from an EMBL/GenBank/DDBJ whole genome shotgun (WGS) entry which is preliminary data.</text>
</comment>
<gene>
    <name evidence="1" type="ORF">MES4922_670006</name>
</gene>
<organism evidence="1 2">
    <name type="scientific">Mesorhizobium ventifaucium</name>
    <dbReference type="NCBI Taxonomy" id="666020"/>
    <lineage>
        <taxon>Bacteria</taxon>
        <taxon>Pseudomonadati</taxon>
        <taxon>Pseudomonadota</taxon>
        <taxon>Alphaproteobacteria</taxon>
        <taxon>Hyphomicrobiales</taxon>
        <taxon>Phyllobacteriaceae</taxon>
        <taxon>Mesorhizobium</taxon>
    </lineage>
</organism>
<sequence length="79" mass="8743">MPVVAFAYKLLQRCPRIVLAVGFHNDAGMAQTLKRFSIQAIDGRHRQFSSHLSGAGPLGSHHLRQAPALCKCDREVFTL</sequence>
<keyword evidence="2" id="KW-1185">Reference proteome</keyword>
<protein>
    <submittedName>
        <fullName evidence="1">Uncharacterized protein</fullName>
    </submittedName>
</protein>
<evidence type="ECO:0000313" key="2">
    <source>
        <dbReference type="Proteomes" id="UP001152604"/>
    </source>
</evidence>
<dbReference type="Proteomes" id="UP001152604">
    <property type="component" value="Unassembled WGS sequence"/>
</dbReference>
<proteinExistence type="predicted"/>
<name>A0ABM9EDZ6_9HYPH</name>
<evidence type="ECO:0000313" key="1">
    <source>
        <dbReference type="EMBL" id="CAH2407474.1"/>
    </source>
</evidence>